<organism evidence="2 3">
    <name type="scientific">Necator americanus</name>
    <name type="common">Human hookworm</name>
    <dbReference type="NCBI Taxonomy" id="51031"/>
    <lineage>
        <taxon>Eukaryota</taxon>
        <taxon>Metazoa</taxon>
        <taxon>Ecdysozoa</taxon>
        <taxon>Nematoda</taxon>
        <taxon>Chromadorea</taxon>
        <taxon>Rhabditida</taxon>
        <taxon>Rhabditina</taxon>
        <taxon>Rhabditomorpha</taxon>
        <taxon>Strongyloidea</taxon>
        <taxon>Ancylostomatidae</taxon>
        <taxon>Bunostominae</taxon>
        <taxon>Necator</taxon>
    </lineage>
</organism>
<gene>
    <name evidence="2" type="primary">Necator_chrIII.g12618</name>
    <name evidence="2" type="ORF">RB195_011851</name>
</gene>
<evidence type="ECO:0000313" key="3">
    <source>
        <dbReference type="Proteomes" id="UP001303046"/>
    </source>
</evidence>
<dbReference type="Proteomes" id="UP001303046">
    <property type="component" value="Unassembled WGS sequence"/>
</dbReference>
<sequence>MPISNRYPTGDGAARQARHLSRRSNVVDGPEKIPFCPPYISDNKSRAVRKCLRKAGLENDVRVVEIPPAHLCTTPSYVVCPSEREGDCMVSGVMYHTTCRLCGDDYIEETRRPLCIRVKEHSDGVAKSKLSSPLGAHRRICHPNSEVEVEVRILSYESEIIARRTLEAFWITAKSPKMNKKDECIAITNELSPYQGLCGF</sequence>
<reference evidence="2 3" key="1">
    <citation type="submission" date="2023-08" db="EMBL/GenBank/DDBJ databases">
        <title>A Necator americanus chromosomal reference genome.</title>
        <authorList>
            <person name="Ilik V."/>
            <person name="Petrzelkova K.J."/>
            <person name="Pardy F."/>
            <person name="Fuh T."/>
            <person name="Niatou-Singa F.S."/>
            <person name="Gouil Q."/>
            <person name="Baker L."/>
            <person name="Ritchie M.E."/>
            <person name="Jex A.R."/>
            <person name="Gazzola D."/>
            <person name="Li H."/>
            <person name="Toshio Fujiwara R."/>
            <person name="Zhan B."/>
            <person name="Aroian R.V."/>
            <person name="Pafco B."/>
            <person name="Schwarz E.M."/>
        </authorList>
    </citation>
    <scope>NUCLEOTIDE SEQUENCE [LARGE SCALE GENOMIC DNA]</scope>
    <source>
        <strain evidence="2 3">Aroian</strain>
        <tissue evidence="2">Whole animal</tissue>
    </source>
</reference>
<proteinExistence type="predicted"/>
<evidence type="ECO:0000256" key="1">
    <source>
        <dbReference type="SAM" id="MobiDB-lite"/>
    </source>
</evidence>
<comment type="caution">
    <text evidence="2">The sequence shown here is derived from an EMBL/GenBank/DDBJ whole genome shotgun (WGS) entry which is preliminary data.</text>
</comment>
<dbReference type="EMBL" id="JAVFWL010000003">
    <property type="protein sequence ID" value="KAK6745366.1"/>
    <property type="molecule type" value="Genomic_DNA"/>
</dbReference>
<feature type="region of interest" description="Disordered" evidence="1">
    <location>
        <begin position="1"/>
        <end position="25"/>
    </location>
</feature>
<protein>
    <submittedName>
        <fullName evidence="2">Uncharacterized protein</fullName>
    </submittedName>
</protein>
<evidence type="ECO:0000313" key="2">
    <source>
        <dbReference type="EMBL" id="KAK6745366.1"/>
    </source>
</evidence>
<name>A0ABR1D5K4_NECAM</name>
<accession>A0ABR1D5K4</accession>
<keyword evidence="3" id="KW-1185">Reference proteome</keyword>